<dbReference type="InterPro" id="IPR000801">
    <property type="entry name" value="Esterase-like"/>
</dbReference>
<gene>
    <name evidence="1" type="ORF">BUY34_00365</name>
</gene>
<dbReference type="PANTHER" id="PTHR48098:SF6">
    <property type="entry name" value="FERRI-BACILLIBACTIN ESTERASE BESA"/>
    <property type="match status" value="1"/>
</dbReference>
<proteinExistence type="predicted"/>
<dbReference type="AlphaFoldDB" id="A0A2T4LW85"/>
<dbReference type="EMBL" id="PYZR01000001">
    <property type="protein sequence ID" value="PTF67848.1"/>
    <property type="molecule type" value="Genomic_DNA"/>
</dbReference>
<dbReference type="InterPro" id="IPR050583">
    <property type="entry name" value="Mycobacterial_A85_antigen"/>
</dbReference>
<evidence type="ECO:0000313" key="2">
    <source>
        <dbReference type="Proteomes" id="UP000241208"/>
    </source>
</evidence>
<dbReference type="Pfam" id="PF00756">
    <property type="entry name" value="Esterase"/>
    <property type="match status" value="1"/>
</dbReference>
<dbReference type="PANTHER" id="PTHR48098">
    <property type="entry name" value="ENTEROCHELIN ESTERASE-RELATED"/>
    <property type="match status" value="1"/>
</dbReference>
<protein>
    <submittedName>
        <fullName evidence="1">Esterase</fullName>
    </submittedName>
</protein>
<reference evidence="1 2" key="1">
    <citation type="journal article" date="2016" name="Front. Microbiol.">
        <title>Comprehensive Phylogenetic Analysis of Bovine Non-aureus Staphylococci Species Based on Whole-Genome Sequencing.</title>
        <authorList>
            <person name="Naushad S."/>
            <person name="Barkema H.W."/>
            <person name="Luby C."/>
            <person name="Condas L.A."/>
            <person name="Nobrega D.B."/>
            <person name="Carson D.A."/>
            <person name="De Buck J."/>
        </authorList>
    </citation>
    <scope>NUCLEOTIDE SEQUENCE [LARGE SCALE GENOMIC DNA]</scope>
    <source>
        <strain evidence="1 2">SNUC 3829</strain>
    </source>
</reference>
<accession>A0A2T4LW85</accession>
<evidence type="ECO:0000313" key="1">
    <source>
        <dbReference type="EMBL" id="PTF67848.1"/>
    </source>
</evidence>
<comment type="caution">
    <text evidence="1">The sequence shown here is derived from an EMBL/GenBank/DDBJ whole genome shotgun (WGS) entry which is preliminary data.</text>
</comment>
<sequence>MNVKTFKIHFQEHVIFVKLPKAYDEKKESGYPLILVQDGDALFKDVERDIIFVGVLPNNRNQEYSPWGAVVDGINYRGEADAYILWITKHLLPYLRKCFNISQRTEDIGIAGASLGGLLSLYTLFKSPESFGRYILISPSVWYPGFVAFMKQQTIIKEDKQIYWYVGELEGQQQLSIKQEMFVQTELAVDILSELMISEKALLYYTINKRGQHNVTYFKRYFAK</sequence>
<feature type="non-terminal residue" evidence="1">
    <location>
        <position position="224"/>
    </location>
</feature>
<dbReference type="RefSeq" id="WP_107523288.1">
    <property type="nucleotide sequence ID" value="NZ_PYZR01000001.1"/>
</dbReference>
<dbReference type="Proteomes" id="UP000241208">
    <property type="component" value="Unassembled WGS sequence"/>
</dbReference>
<organism evidence="1 2">
    <name type="scientific">Staphylococcus cohnii</name>
    <dbReference type="NCBI Taxonomy" id="29382"/>
    <lineage>
        <taxon>Bacteria</taxon>
        <taxon>Bacillati</taxon>
        <taxon>Bacillota</taxon>
        <taxon>Bacilli</taxon>
        <taxon>Bacillales</taxon>
        <taxon>Staphylococcaceae</taxon>
        <taxon>Staphylococcus</taxon>
        <taxon>Staphylococcus cohnii species complex</taxon>
    </lineage>
</organism>
<dbReference type="InterPro" id="IPR029058">
    <property type="entry name" value="AB_hydrolase_fold"/>
</dbReference>
<name>A0A2T4LW85_9STAP</name>
<dbReference type="Gene3D" id="3.40.50.1820">
    <property type="entry name" value="alpha/beta hydrolase"/>
    <property type="match status" value="1"/>
</dbReference>
<dbReference type="SUPFAM" id="SSF53474">
    <property type="entry name" value="alpha/beta-Hydrolases"/>
    <property type="match status" value="1"/>
</dbReference>